<dbReference type="AlphaFoldDB" id="A0A329RIK8"/>
<evidence type="ECO:0008006" key="3">
    <source>
        <dbReference type="Google" id="ProtNLM"/>
    </source>
</evidence>
<keyword evidence="2" id="KW-1185">Reference proteome</keyword>
<name>A0A329RIK8_9STRA</name>
<reference evidence="1 2" key="1">
    <citation type="submission" date="2018-01" db="EMBL/GenBank/DDBJ databases">
        <title>Draft genome of the strawberry crown rot pathogen Phytophthora cactorum.</title>
        <authorList>
            <person name="Armitage A.D."/>
            <person name="Lysoe E."/>
            <person name="Nellist C.F."/>
            <person name="Harrison R.J."/>
            <person name="Brurberg M.B."/>
        </authorList>
    </citation>
    <scope>NUCLEOTIDE SEQUENCE [LARGE SCALE GENOMIC DNA]</scope>
    <source>
        <strain evidence="1 2">10300</strain>
    </source>
</reference>
<dbReference type="EMBL" id="MJFZ01000921">
    <property type="protein sequence ID" value="RAW24191.1"/>
    <property type="molecule type" value="Genomic_DNA"/>
</dbReference>
<dbReference type="OrthoDB" id="120372at2759"/>
<proteinExistence type="predicted"/>
<organism evidence="1 2">
    <name type="scientific">Phytophthora cactorum</name>
    <dbReference type="NCBI Taxonomy" id="29920"/>
    <lineage>
        <taxon>Eukaryota</taxon>
        <taxon>Sar</taxon>
        <taxon>Stramenopiles</taxon>
        <taxon>Oomycota</taxon>
        <taxon>Peronosporomycetes</taxon>
        <taxon>Peronosporales</taxon>
        <taxon>Peronosporaceae</taxon>
        <taxon>Phytophthora</taxon>
    </lineage>
</organism>
<comment type="caution">
    <text evidence="1">The sequence shown here is derived from an EMBL/GenBank/DDBJ whole genome shotgun (WGS) entry which is preliminary data.</text>
</comment>
<sequence length="73" mass="8517">MVWGLWDQGKSELVVLNGRQHSRDYIHTISEHMLPFAYKNYGANFVFMQDNASIHVSIETKSFFQEIGVRLLD</sequence>
<gene>
    <name evidence="1" type="ORF">PC110_g19381</name>
</gene>
<dbReference type="VEuPathDB" id="FungiDB:PC110_g19381"/>
<evidence type="ECO:0000313" key="2">
    <source>
        <dbReference type="Proteomes" id="UP000251314"/>
    </source>
</evidence>
<protein>
    <recommendedName>
        <fullName evidence="3">Tc1-like transposase DDE domain-containing protein</fullName>
    </recommendedName>
</protein>
<accession>A0A329RIK8</accession>
<dbReference type="Gene3D" id="3.30.420.10">
    <property type="entry name" value="Ribonuclease H-like superfamily/Ribonuclease H"/>
    <property type="match status" value="1"/>
</dbReference>
<dbReference type="InterPro" id="IPR036397">
    <property type="entry name" value="RNaseH_sf"/>
</dbReference>
<dbReference type="GO" id="GO:0003676">
    <property type="term" value="F:nucleic acid binding"/>
    <property type="evidence" value="ECO:0007669"/>
    <property type="project" value="InterPro"/>
</dbReference>
<dbReference type="Proteomes" id="UP000251314">
    <property type="component" value="Unassembled WGS sequence"/>
</dbReference>
<evidence type="ECO:0000313" key="1">
    <source>
        <dbReference type="EMBL" id="RAW24191.1"/>
    </source>
</evidence>